<dbReference type="EMBL" id="CP002059">
    <property type="protein sequence ID" value="ADI66002.1"/>
    <property type="molecule type" value="Genomic_DNA"/>
</dbReference>
<proteinExistence type="predicted"/>
<dbReference type="STRING" id="551115.Aazo_4856"/>
<evidence type="ECO:0000313" key="2">
    <source>
        <dbReference type="Proteomes" id="UP000001511"/>
    </source>
</evidence>
<organism evidence="1 2">
    <name type="scientific">Nostoc azollae (strain 0708)</name>
    <name type="common">Anabaena azollae (strain 0708)</name>
    <dbReference type="NCBI Taxonomy" id="551115"/>
    <lineage>
        <taxon>Bacteria</taxon>
        <taxon>Bacillati</taxon>
        <taxon>Cyanobacteriota</taxon>
        <taxon>Cyanophyceae</taxon>
        <taxon>Nostocales</taxon>
        <taxon>Nostocaceae</taxon>
        <taxon>Trichormus</taxon>
    </lineage>
</organism>
<evidence type="ECO:0000313" key="1">
    <source>
        <dbReference type="EMBL" id="ADI66002.1"/>
    </source>
</evidence>
<dbReference type="OrthoDB" id="536034at2"/>
<dbReference type="KEGG" id="naz:Aazo_4856"/>
<reference evidence="1 2" key="1">
    <citation type="journal article" date="2010" name="PLoS ONE">
        <title>Genome erosion in a nitrogen-fixing vertically transmitted endosymbiotic multicellular cyanobacterium.</title>
        <authorList>
            <person name="Ran L."/>
            <person name="Larsson J."/>
            <person name="Vigil-Stenman T."/>
            <person name="Nylander J.A."/>
            <person name="Ininbergs K."/>
            <person name="Zheng W.W."/>
            <person name="Lapidus A."/>
            <person name="Lowry S."/>
            <person name="Haselkorn R."/>
            <person name="Bergman B."/>
        </authorList>
    </citation>
    <scope>NUCLEOTIDE SEQUENCE [LARGE SCALE GENOMIC DNA]</scope>
    <source>
        <strain evidence="1 2">0708</strain>
    </source>
</reference>
<dbReference type="Proteomes" id="UP000001511">
    <property type="component" value="Chromosome"/>
</dbReference>
<protein>
    <submittedName>
        <fullName evidence="1">Uncharacterized protein</fullName>
    </submittedName>
</protein>
<dbReference type="RefSeq" id="WP_013193012.1">
    <property type="nucleotide sequence ID" value="NC_014248.1"/>
</dbReference>
<dbReference type="HOGENOM" id="CLU_2437887_0_0_3"/>
<gene>
    <name evidence="1" type="ordered locus">Aazo_4856</name>
</gene>
<sequence>MIKRSLLRQTITICTPITLLSGSLLSPVFLPQAQAQSAFERIQSIVTGKISARSASGRSRGGATHSQCSQLDTKNLIAYLTNYGKFCLKF</sequence>
<dbReference type="AlphaFoldDB" id="D7DYC4"/>
<keyword evidence="2" id="KW-1185">Reference proteome</keyword>
<accession>D7DYC4</accession>
<name>D7DYC4_NOSA0</name>